<dbReference type="EnsemblMetazoa" id="SCAU007050-RD">
    <property type="protein sequence ID" value="SCAU007050-PD"/>
    <property type="gene ID" value="SCAU007050"/>
</dbReference>
<proteinExistence type="predicted"/>
<evidence type="ECO:0000313" key="2">
    <source>
        <dbReference type="EnsemblMetazoa" id="SCAU007050-PD"/>
    </source>
</evidence>
<dbReference type="VEuPathDB" id="VectorBase:SCAU007050"/>
<evidence type="ECO:0000256" key="1">
    <source>
        <dbReference type="SAM" id="Phobius"/>
    </source>
</evidence>
<reference evidence="2" key="1">
    <citation type="submission" date="2020-05" db="UniProtKB">
        <authorList>
            <consortium name="EnsemblMetazoa"/>
        </authorList>
    </citation>
    <scope>IDENTIFICATION</scope>
    <source>
        <strain evidence="2">USDA</strain>
    </source>
</reference>
<feature type="transmembrane region" description="Helical" evidence="1">
    <location>
        <begin position="41"/>
        <end position="62"/>
    </location>
</feature>
<evidence type="ECO:0000313" key="3">
    <source>
        <dbReference type="Proteomes" id="UP000095300"/>
    </source>
</evidence>
<dbReference type="AlphaFoldDB" id="A0A1I8PDC1"/>
<protein>
    <submittedName>
        <fullName evidence="2">Uncharacterized protein</fullName>
    </submittedName>
</protein>
<organism evidence="2 3">
    <name type="scientific">Stomoxys calcitrans</name>
    <name type="common">Stable fly</name>
    <name type="synonym">Conops calcitrans</name>
    <dbReference type="NCBI Taxonomy" id="35570"/>
    <lineage>
        <taxon>Eukaryota</taxon>
        <taxon>Metazoa</taxon>
        <taxon>Ecdysozoa</taxon>
        <taxon>Arthropoda</taxon>
        <taxon>Hexapoda</taxon>
        <taxon>Insecta</taxon>
        <taxon>Pterygota</taxon>
        <taxon>Neoptera</taxon>
        <taxon>Endopterygota</taxon>
        <taxon>Diptera</taxon>
        <taxon>Brachycera</taxon>
        <taxon>Muscomorpha</taxon>
        <taxon>Muscoidea</taxon>
        <taxon>Muscidae</taxon>
        <taxon>Stomoxys</taxon>
    </lineage>
</organism>
<dbReference type="OrthoDB" id="6090360at2759"/>
<accession>A0A1I8PDC1</accession>
<name>A0A1I8PDC1_STOCA</name>
<keyword evidence="1" id="KW-0812">Transmembrane</keyword>
<keyword evidence="1" id="KW-1133">Transmembrane helix</keyword>
<sequence length="243" mass="27436">MVMAKQGSVVLILLITKVILSKMAAVFNPTTHYLKHHFLRIQVIVGFLVFSNVMATVFANAVTPEIPTVSDNESEFGDMMSMESGADEKRSGWQSLQGSWGKRSNQDFDANEMDTEHILPVLVTGMDPRSKLQLAYLTNAATLEHLANTQDIGLNSVETNDLDDSILNEKRAWKNLNVAWGKRRNGPTWNKFRDLFASQPGAWGKREPNWNNLKGMWGKRASKDWQKLHGGWGKRSQQYSDLN</sequence>
<keyword evidence="3" id="KW-1185">Reference proteome</keyword>
<dbReference type="STRING" id="35570.A0A1I8PDC1"/>
<dbReference type="Proteomes" id="UP000095300">
    <property type="component" value="Unassembled WGS sequence"/>
</dbReference>
<keyword evidence="1" id="KW-0472">Membrane</keyword>
<gene>
    <name evidence="2" type="primary">106092133</name>
</gene>